<dbReference type="EMBL" id="CP000473">
    <property type="protein sequence ID" value="ABJ88147.1"/>
    <property type="molecule type" value="Genomic_DNA"/>
</dbReference>
<accession>Q01QC3</accession>
<proteinExistence type="predicted"/>
<keyword evidence="1" id="KW-0812">Transmembrane</keyword>
<dbReference type="HOGENOM" id="CLU_1795226_0_0_0"/>
<evidence type="ECO:0000256" key="1">
    <source>
        <dbReference type="SAM" id="Phobius"/>
    </source>
</evidence>
<gene>
    <name evidence="2" type="ordered locus">Acid_7236</name>
</gene>
<dbReference type="KEGG" id="sus:Acid_7236"/>
<dbReference type="InParanoid" id="Q01QC3"/>
<organism evidence="2">
    <name type="scientific">Solibacter usitatus (strain Ellin6076)</name>
    <dbReference type="NCBI Taxonomy" id="234267"/>
    <lineage>
        <taxon>Bacteria</taxon>
        <taxon>Pseudomonadati</taxon>
        <taxon>Acidobacteriota</taxon>
        <taxon>Terriglobia</taxon>
        <taxon>Bryobacterales</taxon>
        <taxon>Solibacteraceae</taxon>
        <taxon>Candidatus Solibacter</taxon>
    </lineage>
</organism>
<protein>
    <submittedName>
        <fullName evidence="2">Uncharacterized protein</fullName>
    </submittedName>
</protein>
<feature type="transmembrane region" description="Helical" evidence="1">
    <location>
        <begin position="123"/>
        <end position="141"/>
    </location>
</feature>
<keyword evidence="1" id="KW-0472">Membrane</keyword>
<keyword evidence="1" id="KW-1133">Transmembrane helix</keyword>
<dbReference type="eggNOG" id="ENOG502ZUPK">
    <property type="taxonomic scope" value="Bacteria"/>
</dbReference>
<dbReference type="STRING" id="234267.Acid_7236"/>
<sequence>MTCRRCRKKFDEFETRCPHCGETNDHVAGMFQTSSVLISTSGTERVYRSVEEVPAALRTRLLKSTNGANSATILIADRRGRQEIAKAMRNLPGPTQRRWMQAILGAEGASTAMNWLTPARRRAILVVVTLFTLATIALLFTKFR</sequence>
<evidence type="ECO:0000313" key="2">
    <source>
        <dbReference type="EMBL" id="ABJ88147.1"/>
    </source>
</evidence>
<dbReference type="AlphaFoldDB" id="Q01QC3"/>
<reference evidence="2" key="1">
    <citation type="submission" date="2006-10" db="EMBL/GenBank/DDBJ databases">
        <title>Complete sequence of Solibacter usitatus Ellin6076.</title>
        <authorList>
            <consortium name="US DOE Joint Genome Institute"/>
            <person name="Copeland A."/>
            <person name="Lucas S."/>
            <person name="Lapidus A."/>
            <person name="Barry K."/>
            <person name="Detter J.C."/>
            <person name="Glavina del Rio T."/>
            <person name="Hammon N."/>
            <person name="Israni S."/>
            <person name="Dalin E."/>
            <person name="Tice H."/>
            <person name="Pitluck S."/>
            <person name="Thompson L.S."/>
            <person name="Brettin T."/>
            <person name="Bruce D."/>
            <person name="Han C."/>
            <person name="Tapia R."/>
            <person name="Gilna P."/>
            <person name="Schmutz J."/>
            <person name="Larimer F."/>
            <person name="Land M."/>
            <person name="Hauser L."/>
            <person name="Kyrpides N."/>
            <person name="Mikhailova N."/>
            <person name="Janssen P.H."/>
            <person name="Kuske C.R."/>
            <person name="Richardson P."/>
        </authorList>
    </citation>
    <scope>NUCLEOTIDE SEQUENCE</scope>
    <source>
        <strain evidence="2">Ellin6076</strain>
    </source>
</reference>
<dbReference type="OrthoDB" id="129396at2"/>
<name>Q01QC3_SOLUE</name>